<evidence type="ECO:0000313" key="2">
    <source>
        <dbReference type="Proteomes" id="UP000292087"/>
    </source>
</evidence>
<protein>
    <submittedName>
        <fullName evidence="1">Uncharacterized protein</fullName>
    </submittedName>
</protein>
<dbReference type="EMBL" id="SHMF01000001">
    <property type="protein sequence ID" value="TAA37237.1"/>
    <property type="molecule type" value="Genomic_DNA"/>
</dbReference>
<comment type="caution">
    <text evidence="1">The sequence shown here is derived from an EMBL/GenBank/DDBJ whole genome shotgun (WGS) entry which is preliminary data.</text>
</comment>
<sequence>MKATHKGWFLFCPVYVDMTNPEIPEVCARWPWLEWLMDPAHWCQEAAIMFLSLTNPDYEPAFSIRLTGELPAGGASKP</sequence>
<dbReference type="Proteomes" id="UP000292087">
    <property type="component" value="Unassembled WGS sequence"/>
</dbReference>
<organism evidence="1 2">
    <name type="scientific">Pseudoxanthomonas winnipegensis</name>
    <dbReference type="NCBI Taxonomy" id="2480810"/>
    <lineage>
        <taxon>Bacteria</taxon>
        <taxon>Pseudomonadati</taxon>
        <taxon>Pseudomonadota</taxon>
        <taxon>Gammaproteobacteria</taxon>
        <taxon>Lysobacterales</taxon>
        <taxon>Lysobacteraceae</taxon>
        <taxon>Pseudoxanthomonas</taxon>
    </lineage>
</organism>
<gene>
    <name evidence="1" type="ORF">EA656_00730</name>
</gene>
<name>A0A4Q8LY26_9GAMM</name>
<reference evidence="1 2" key="1">
    <citation type="submission" date="2019-02" db="EMBL/GenBank/DDBJ databases">
        <title>WGS of Pseudoxanthomonas species novum from clinical isolates.</title>
        <authorList>
            <person name="Bernier A.-M."/>
            <person name="Bernard K."/>
            <person name="Vachon A."/>
        </authorList>
    </citation>
    <scope>NUCLEOTIDE SEQUENCE [LARGE SCALE GENOMIC DNA]</scope>
    <source>
        <strain evidence="1 2">NML140781</strain>
    </source>
</reference>
<proteinExistence type="predicted"/>
<accession>A0A4Q8LY26</accession>
<dbReference type="AlphaFoldDB" id="A0A4Q8LY26"/>
<evidence type="ECO:0000313" key="1">
    <source>
        <dbReference type="EMBL" id="TAA37237.1"/>
    </source>
</evidence>
<dbReference type="RefSeq" id="WP_130522270.1">
    <property type="nucleotide sequence ID" value="NZ_SHLZ01000001.1"/>
</dbReference>